<dbReference type="EMBL" id="KE747814">
    <property type="protein sequence ID" value="RMZ68008.1"/>
    <property type="molecule type" value="Genomic_DNA"/>
</dbReference>
<protein>
    <submittedName>
        <fullName evidence="1">Uncharacterized protein</fullName>
    </submittedName>
</protein>
<gene>
    <name evidence="1" type="ORF">GMOD_00004122</name>
</gene>
<dbReference type="Proteomes" id="UP000265663">
    <property type="component" value="Unassembled WGS sequence"/>
</dbReference>
<evidence type="ECO:0000313" key="2">
    <source>
        <dbReference type="Proteomes" id="UP000265663"/>
    </source>
</evidence>
<name>A0A3M7M0N8_9PLEO</name>
<keyword evidence="2" id="KW-1185">Reference proteome</keyword>
<proteinExistence type="predicted"/>
<accession>A0A3M7M0N8</accession>
<evidence type="ECO:0000313" key="1">
    <source>
        <dbReference type="EMBL" id="RMZ68008.1"/>
    </source>
</evidence>
<dbReference type="AlphaFoldDB" id="A0A3M7M0N8"/>
<reference evidence="1 2" key="1">
    <citation type="journal article" date="2014" name="PLoS ONE">
        <title>De novo Genome Assembly of the Fungal Plant Pathogen Pyrenophora semeniperda.</title>
        <authorList>
            <person name="Soliai M.M."/>
            <person name="Meyer S.E."/>
            <person name="Udall J.A."/>
            <person name="Elzinga D.E."/>
            <person name="Hermansen R.A."/>
            <person name="Bodily P.M."/>
            <person name="Hart A.A."/>
            <person name="Coleman C.E."/>
        </authorList>
    </citation>
    <scope>NUCLEOTIDE SEQUENCE [LARGE SCALE GENOMIC DNA]</scope>
    <source>
        <strain evidence="1 2">CCB06</strain>
        <tissue evidence="1">Mycelium</tissue>
    </source>
</reference>
<sequence length="25" mass="2685">MCGFVTCIVLETALYHGNLTHPPPA</sequence>
<organism evidence="1 2">
    <name type="scientific">Pyrenophora seminiperda CCB06</name>
    <dbReference type="NCBI Taxonomy" id="1302712"/>
    <lineage>
        <taxon>Eukaryota</taxon>
        <taxon>Fungi</taxon>
        <taxon>Dikarya</taxon>
        <taxon>Ascomycota</taxon>
        <taxon>Pezizomycotina</taxon>
        <taxon>Dothideomycetes</taxon>
        <taxon>Pleosporomycetidae</taxon>
        <taxon>Pleosporales</taxon>
        <taxon>Pleosporineae</taxon>
        <taxon>Pleosporaceae</taxon>
        <taxon>Pyrenophora</taxon>
    </lineage>
</organism>